<dbReference type="Proteomes" id="UP000800035">
    <property type="component" value="Unassembled WGS sequence"/>
</dbReference>
<gene>
    <name evidence="2" type="ORF">CC80DRAFT_496242</name>
</gene>
<feature type="region of interest" description="Disordered" evidence="1">
    <location>
        <begin position="64"/>
        <end position="93"/>
    </location>
</feature>
<sequence length="93" mass="9883">MSSSNNTNTSGREATELQLNISSRDAEALVRAGDGSHEKRGIATGPDSVRMYNAKEEEQMLAAADASKKNRGQHITGEIVDDYARNSGNSGGK</sequence>
<name>A0A6A5TQJ5_9PLEO</name>
<evidence type="ECO:0000313" key="3">
    <source>
        <dbReference type="Proteomes" id="UP000800035"/>
    </source>
</evidence>
<protein>
    <submittedName>
        <fullName evidence="2">Uncharacterized protein</fullName>
    </submittedName>
</protein>
<dbReference type="AlphaFoldDB" id="A0A6A5TQJ5"/>
<dbReference type="EMBL" id="ML977019">
    <property type="protein sequence ID" value="KAF1951207.1"/>
    <property type="molecule type" value="Genomic_DNA"/>
</dbReference>
<evidence type="ECO:0000256" key="1">
    <source>
        <dbReference type="SAM" id="MobiDB-lite"/>
    </source>
</evidence>
<reference evidence="2" key="1">
    <citation type="journal article" date="2020" name="Stud. Mycol.">
        <title>101 Dothideomycetes genomes: a test case for predicting lifestyles and emergence of pathogens.</title>
        <authorList>
            <person name="Haridas S."/>
            <person name="Albert R."/>
            <person name="Binder M."/>
            <person name="Bloem J."/>
            <person name="Labutti K."/>
            <person name="Salamov A."/>
            <person name="Andreopoulos B."/>
            <person name="Baker S."/>
            <person name="Barry K."/>
            <person name="Bills G."/>
            <person name="Bluhm B."/>
            <person name="Cannon C."/>
            <person name="Castanera R."/>
            <person name="Culley D."/>
            <person name="Daum C."/>
            <person name="Ezra D."/>
            <person name="Gonzalez J."/>
            <person name="Henrissat B."/>
            <person name="Kuo A."/>
            <person name="Liang C."/>
            <person name="Lipzen A."/>
            <person name="Lutzoni F."/>
            <person name="Magnuson J."/>
            <person name="Mondo S."/>
            <person name="Nolan M."/>
            <person name="Ohm R."/>
            <person name="Pangilinan J."/>
            <person name="Park H.-J."/>
            <person name="Ramirez L."/>
            <person name="Alfaro M."/>
            <person name="Sun H."/>
            <person name="Tritt A."/>
            <person name="Yoshinaga Y."/>
            <person name="Zwiers L.-H."/>
            <person name="Turgeon B."/>
            <person name="Goodwin S."/>
            <person name="Spatafora J."/>
            <person name="Crous P."/>
            <person name="Grigoriev I."/>
        </authorList>
    </citation>
    <scope>NUCLEOTIDE SEQUENCE</scope>
    <source>
        <strain evidence="2">CBS 675.92</strain>
    </source>
</reference>
<evidence type="ECO:0000313" key="2">
    <source>
        <dbReference type="EMBL" id="KAF1951207.1"/>
    </source>
</evidence>
<keyword evidence="3" id="KW-1185">Reference proteome</keyword>
<proteinExistence type="predicted"/>
<organism evidence="2 3">
    <name type="scientific">Byssothecium circinans</name>
    <dbReference type="NCBI Taxonomy" id="147558"/>
    <lineage>
        <taxon>Eukaryota</taxon>
        <taxon>Fungi</taxon>
        <taxon>Dikarya</taxon>
        <taxon>Ascomycota</taxon>
        <taxon>Pezizomycotina</taxon>
        <taxon>Dothideomycetes</taxon>
        <taxon>Pleosporomycetidae</taxon>
        <taxon>Pleosporales</taxon>
        <taxon>Massarineae</taxon>
        <taxon>Massarinaceae</taxon>
        <taxon>Byssothecium</taxon>
    </lineage>
</organism>
<accession>A0A6A5TQJ5</accession>